<dbReference type="InterPro" id="IPR041492">
    <property type="entry name" value="HAD_2"/>
</dbReference>
<dbReference type="InterPro" id="IPR006439">
    <property type="entry name" value="HAD-SF_hydro_IA"/>
</dbReference>
<dbReference type="eggNOG" id="KOG2914">
    <property type="taxonomic scope" value="Eukaryota"/>
</dbReference>
<dbReference type="EMBL" id="AMWN01000003">
    <property type="protein sequence ID" value="EXJ91126.1"/>
    <property type="molecule type" value="Genomic_DNA"/>
</dbReference>
<accession>W9YPF5</accession>
<dbReference type="PANTHER" id="PTHR43481:SF4">
    <property type="entry name" value="GLYCEROL-1-PHOSPHATE PHOSPHOHYDROLASE 1-RELATED"/>
    <property type="match status" value="1"/>
</dbReference>
<reference evidence="1 2" key="1">
    <citation type="submission" date="2013-03" db="EMBL/GenBank/DDBJ databases">
        <title>The Genome Sequence of Capronia coronata CBS 617.96.</title>
        <authorList>
            <consortium name="The Broad Institute Genomics Platform"/>
            <person name="Cuomo C."/>
            <person name="de Hoog S."/>
            <person name="Gorbushina A."/>
            <person name="Walker B."/>
            <person name="Young S.K."/>
            <person name="Zeng Q."/>
            <person name="Gargeya S."/>
            <person name="Fitzgerald M."/>
            <person name="Haas B."/>
            <person name="Abouelleil A."/>
            <person name="Allen A.W."/>
            <person name="Alvarado L."/>
            <person name="Arachchi H.M."/>
            <person name="Berlin A.M."/>
            <person name="Chapman S.B."/>
            <person name="Gainer-Dewar J."/>
            <person name="Goldberg J."/>
            <person name="Griggs A."/>
            <person name="Gujja S."/>
            <person name="Hansen M."/>
            <person name="Howarth C."/>
            <person name="Imamovic A."/>
            <person name="Ireland A."/>
            <person name="Larimer J."/>
            <person name="McCowan C."/>
            <person name="Murphy C."/>
            <person name="Pearson M."/>
            <person name="Poon T.W."/>
            <person name="Priest M."/>
            <person name="Roberts A."/>
            <person name="Saif S."/>
            <person name="Shea T."/>
            <person name="Sisk P."/>
            <person name="Sykes S."/>
            <person name="Wortman J."/>
            <person name="Nusbaum C."/>
            <person name="Birren B."/>
        </authorList>
    </citation>
    <scope>NUCLEOTIDE SEQUENCE [LARGE SCALE GENOMIC DNA]</scope>
    <source>
        <strain evidence="1 2">CBS 617.96</strain>
    </source>
</reference>
<proteinExistence type="predicted"/>
<dbReference type="GeneID" id="19159119"/>
<protein>
    <submittedName>
        <fullName evidence="1">Glycerol 3-phosphatase 1</fullName>
    </submittedName>
</protein>
<dbReference type="InterPro" id="IPR051806">
    <property type="entry name" value="HAD-like_SPP"/>
</dbReference>
<sequence>MGSVEEPGASFSAPPEIVSANGLLFDFDGTIIDSTEAIVKHWHRQGELMGVDPNVILATSHGRRSIDTFKMYDPSRANWEYISHEEGLIPKEFGQNAVEIPGARKLLTSLEAVNAPWAVVTSGTRALLTGWIDVLKLAHPRCVVVAEDVAEGKPHPDCYLLGRQRLGLGEEAHMIVIEDAPSGVRAGKAAGFKVVALTTTHTIGQVKEAGADWIVQDLRSITLKSFAEGIVQIEITNALVSA</sequence>
<dbReference type="HOGENOM" id="CLU_045011_13_4_1"/>
<dbReference type="PANTHER" id="PTHR43481">
    <property type="entry name" value="FRUCTOSE-1-PHOSPHATE PHOSPHATASE"/>
    <property type="match status" value="1"/>
</dbReference>
<dbReference type="Gene3D" id="1.10.150.240">
    <property type="entry name" value="Putative phosphatase, domain 2"/>
    <property type="match status" value="1"/>
</dbReference>
<organism evidence="1 2">
    <name type="scientific">Capronia coronata CBS 617.96</name>
    <dbReference type="NCBI Taxonomy" id="1182541"/>
    <lineage>
        <taxon>Eukaryota</taxon>
        <taxon>Fungi</taxon>
        <taxon>Dikarya</taxon>
        <taxon>Ascomycota</taxon>
        <taxon>Pezizomycotina</taxon>
        <taxon>Eurotiomycetes</taxon>
        <taxon>Chaetothyriomycetidae</taxon>
        <taxon>Chaetothyriales</taxon>
        <taxon>Herpotrichiellaceae</taxon>
        <taxon>Capronia</taxon>
    </lineage>
</organism>
<dbReference type="OrthoDB" id="40579at2759"/>
<dbReference type="Pfam" id="PF13419">
    <property type="entry name" value="HAD_2"/>
    <property type="match status" value="1"/>
</dbReference>
<keyword evidence="2" id="KW-1185">Reference proteome</keyword>
<dbReference type="InterPro" id="IPR023198">
    <property type="entry name" value="PGP-like_dom2"/>
</dbReference>
<gene>
    <name evidence="1" type="ORF">A1O1_04235</name>
</gene>
<dbReference type="InterPro" id="IPR036412">
    <property type="entry name" value="HAD-like_sf"/>
</dbReference>
<evidence type="ECO:0000313" key="1">
    <source>
        <dbReference type="EMBL" id="EXJ91126.1"/>
    </source>
</evidence>
<dbReference type="SUPFAM" id="SSF56784">
    <property type="entry name" value="HAD-like"/>
    <property type="match status" value="1"/>
</dbReference>
<dbReference type="GO" id="GO:0050308">
    <property type="term" value="F:sugar-phosphatase activity"/>
    <property type="evidence" value="ECO:0007669"/>
    <property type="project" value="TreeGrafter"/>
</dbReference>
<dbReference type="RefSeq" id="XP_007723320.1">
    <property type="nucleotide sequence ID" value="XM_007725130.1"/>
</dbReference>
<dbReference type="NCBIfam" id="TIGR01509">
    <property type="entry name" value="HAD-SF-IA-v3"/>
    <property type="match status" value="1"/>
</dbReference>
<dbReference type="InterPro" id="IPR023214">
    <property type="entry name" value="HAD_sf"/>
</dbReference>
<dbReference type="AlphaFoldDB" id="W9YPF5"/>
<dbReference type="SFLD" id="SFLDG01135">
    <property type="entry name" value="C1.5.6:_HAD__Beta-PGM__Phospha"/>
    <property type="match status" value="1"/>
</dbReference>
<dbReference type="STRING" id="1182541.W9YPF5"/>
<dbReference type="SFLD" id="SFLDS00003">
    <property type="entry name" value="Haloacid_Dehalogenase"/>
    <property type="match status" value="1"/>
</dbReference>
<comment type="caution">
    <text evidence="1">The sequence shown here is derived from an EMBL/GenBank/DDBJ whole genome shotgun (WGS) entry which is preliminary data.</text>
</comment>
<dbReference type="Proteomes" id="UP000019484">
    <property type="component" value="Unassembled WGS sequence"/>
</dbReference>
<dbReference type="Gene3D" id="3.40.50.1000">
    <property type="entry name" value="HAD superfamily/HAD-like"/>
    <property type="match status" value="1"/>
</dbReference>
<name>W9YPF5_9EURO</name>
<dbReference type="SFLD" id="SFLDG01129">
    <property type="entry name" value="C1.5:_HAD__Beta-PGM__Phosphata"/>
    <property type="match status" value="1"/>
</dbReference>
<dbReference type="CDD" id="cd07527">
    <property type="entry name" value="HAD_ScGPP-like"/>
    <property type="match status" value="1"/>
</dbReference>
<evidence type="ECO:0000313" key="2">
    <source>
        <dbReference type="Proteomes" id="UP000019484"/>
    </source>
</evidence>